<feature type="domain" description="DNA mismatch repair proteins mutS family" evidence="4">
    <location>
        <begin position="148"/>
        <end position="227"/>
    </location>
</feature>
<dbReference type="InParanoid" id="K3WMC7"/>
<dbReference type="InterPro" id="IPR045076">
    <property type="entry name" value="MutS"/>
</dbReference>
<reference evidence="5" key="3">
    <citation type="submission" date="2015-02" db="UniProtKB">
        <authorList>
            <consortium name="EnsemblProtists"/>
        </authorList>
    </citation>
    <scope>IDENTIFICATION</scope>
    <source>
        <strain evidence="5">DAOM BR144</strain>
    </source>
</reference>
<reference evidence="6" key="2">
    <citation type="submission" date="2010-04" db="EMBL/GenBank/DDBJ databases">
        <authorList>
            <person name="Buell R."/>
            <person name="Hamilton J."/>
            <person name="Hostetler J."/>
        </authorList>
    </citation>
    <scope>NUCLEOTIDE SEQUENCE [LARGE SCALE GENOMIC DNA]</scope>
    <source>
        <strain evidence="6">DAOM:BR144</strain>
    </source>
</reference>
<dbReference type="GO" id="GO:0006298">
    <property type="term" value="P:mismatch repair"/>
    <property type="evidence" value="ECO:0007669"/>
    <property type="project" value="InterPro"/>
</dbReference>
<keyword evidence="6" id="KW-1185">Reference proteome</keyword>
<dbReference type="PANTHER" id="PTHR11361">
    <property type="entry name" value="DNA MISMATCH REPAIR PROTEIN MUTS FAMILY MEMBER"/>
    <property type="match status" value="1"/>
</dbReference>
<evidence type="ECO:0000313" key="6">
    <source>
        <dbReference type="Proteomes" id="UP000019132"/>
    </source>
</evidence>
<dbReference type="AlphaFoldDB" id="K3WMC7"/>
<dbReference type="PANTHER" id="PTHR11361:SF35">
    <property type="entry name" value="DNA MISMATCH REPAIR PROTEIN MSH2"/>
    <property type="match status" value="1"/>
</dbReference>
<dbReference type="SUPFAM" id="SSF52540">
    <property type="entry name" value="P-loop containing nucleoside triphosphate hydrolases"/>
    <property type="match status" value="1"/>
</dbReference>
<evidence type="ECO:0000259" key="4">
    <source>
        <dbReference type="SMART" id="SM00534"/>
    </source>
</evidence>
<dbReference type="Proteomes" id="UP000019132">
    <property type="component" value="Unassembled WGS sequence"/>
</dbReference>
<keyword evidence="2" id="KW-0067">ATP-binding</keyword>
<dbReference type="InterPro" id="IPR000432">
    <property type="entry name" value="DNA_mismatch_repair_MutS_C"/>
</dbReference>
<protein>
    <recommendedName>
        <fullName evidence="4">DNA mismatch repair proteins mutS family domain-containing protein</fullName>
    </recommendedName>
</protein>
<dbReference type="GO" id="GO:0030983">
    <property type="term" value="F:mismatched DNA binding"/>
    <property type="evidence" value="ECO:0007669"/>
    <property type="project" value="InterPro"/>
</dbReference>
<dbReference type="GO" id="GO:0140664">
    <property type="term" value="F:ATP-dependent DNA damage sensor activity"/>
    <property type="evidence" value="ECO:0007669"/>
    <property type="project" value="InterPro"/>
</dbReference>
<evidence type="ECO:0000256" key="2">
    <source>
        <dbReference type="ARBA" id="ARBA00022840"/>
    </source>
</evidence>
<accession>K3WMC7</accession>
<name>K3WMC7_GLOUD</name>
<dbReference type="EMBL" id="GL376625">
    <property type="status" value="NOT_ANNOTATED_CDS"/>
    <property type="molecule type" value="Genomic_DNA"/>
</dbReference>
<organism evidence="5 6">
    <name type="scientific">Globisporangium ultimum (strain ATCC 200006 / CBS 805.95 / DAOM BR144)</name>
    <name type="common">Pythium ultimum</name>
    <dbReference type="NCBI Taxonomy" id="431595"/>
    <lineage>
        <taxon>Eukaryota</taxon>
        <taxon>Sar</taxon>
        <taxon>Stramenopiles</taxon>
        <taxon>Oomycota</taxon>
        <taxon>Peronosporomycetes</taxon>
        <taxon>Pythiales</taxon>
        <taxon>Pythiaceae</taxon>
        <taxon>Globisporangium</taxon>
    </lineage>
</organism>
<evidence type="ECO:0000256" key="3">
    <source>
        <dbReference type="ARBA" id="ARBA00023125"/>
    </source>
</evidence>
<dbReference type="Gene3D" id="3.40.50.300">
    <property type="entry name" value="P-loop containing nucleotide triphosphate hydrolases"/>
    <property type="match status" value="1"/>
</dbReference>
<keyword evidence="3" id="KW-0238">DNA-binding</keyword>
<dbReference type="Pfam" id="PF00488">
    <property type="entry name" value="MutS_V"/>
    <property type="match status" value="1"/>
</dbReference>
<dbReference type="GO" id="GO:0032301">
    <property type="term" value="C:MutSalpha complex"/>
    <property type="evidence" value="ECO:0007669"/>
    <property type="project" value="TreeGrafter"/>
</dbReference>
<dbReference type="STRING" id="431595.K3WMC7"/>
<proteinExistence type="predicted"/>
<dbReference type="InterPro" id="IPR027417">
    <property type="entry name" value="P-loop_NTPase"/>
</dbReference>
<dbReference type="EnsemblProtists" id="PYU1_T006119">
    <property type="protein sequence ID" value="PYU1_T006119"/>
    <property type="gene ID" value="PYU1_G006107"/>
</dbReference>
<keyword evidence="1" id="KW-0547">Nucleotide-binding</keyword>
<sequence length="227" mass="25244">MASVLRTSKASGVLFSTSALDTLSAAWRTLKQSYKEAEEALVHELSSVLASTYVRFLNELVDLIITANILIGFASISRERNFVRPRLTNFEGHSWSLRLINAVDPIPARGARVRGYEEERCAFDAELTSDSGKSLLLLSSEDAEVNNTILHAMGVIVTLNQMGCFAPCEFAELPVFDSILLRTGSYDQQLFGRSTFMTEMVEMRLIFSNMTRKSLVLIDDLCRGTSN</sequence>
<dbReference type="GO" id="GO:0005524">
    <property type="term" value="F:ATP binding"/>
    <property type="evidence" value="ECO:0007669"/>
    <property type="project" value="UniProtKB-KW"/>
</dbReference>
<dbReference type="HOGENOM" id="CLU_1222462_0_0_1"/>
<evidence type="ECO:0000313" key="5">
    <source>
        <dbReference type="EnsemblProtists" id="PYU1_T006119"/>
    </source>
</evidence>
<dbReference type="SMART" id="SM00534">
    <property type="entry name" value="MUTSac"/>
    <property type="match status" value="1"/>
</dbReference>
<reference evidence="6" key="1">
    <citation type="journal article" date="2010" name="Genome Biol.">
        <title>Genome sequence of the necrotrophic plant pathogen Pythium ultimum reveals original pathogenicity mechanisms and effector repertoire.</title>
        <authorList>
            <person name="Levesque C.A."/>
            <person name="Brouwer H."/>
            <person name="Cano L."/>
            <person name="Hamilton J.P."/>
            <person name="Holt C."/>
            <person name="Huitema E."/>
            <person name="Raffaele S."/>
            <person name="Robideau G.P."/>
            <person name="Thines M."/>
            <person name="Win J."/>
            <person name="Zerillo M.M."/>
            <person name="Beakes G.W."/>
            <person name="Boore J.L."/>
            <person name="Busam D."/>
            <person name="Dumas B."/>
            <person name="Ferriera S."/>
            <person name="Fuerstenberg S.I."/>
            <person name="Gachon C.M."/>
            <person name="Gaulin E."/>
            <person name="Govers F."/>
            <person name="Grenville-Briggs L."/>
            <person name="Horner N."/>
            <person name="Hostetler J."/>
            <person name="Jiang R.H."/>
            <person name="Johnson J."/>
            <person name="Krajaejun T."/>
            <person name="Lin H."/>
            <person name="Meijer H.J."/>
            <person name="Moore B."/>
            <person name="Morris P."/>
            <person name="Phuntmart V."/>
            <person name="Puiu D."/>
            <person name="Shetty J."/>
            <person name="Stajich J.E."/>
            <person name="Tripathy S."/>
            <person name="Wawra S."/>
            <person name="van West P."/>
            <person name="Whitty B.R."/>
            <person name="Coutinho P.M."/>
            <person name="Henrissat B."/>
            <person name="Martin F."/>
            <person name="Thomas P.D."/>
            <person name="Tyler B.M."/>
            <person name="De Vries R.P."/>
            <person name="Kamoun S."/>
            <person name="Yandell M."/>
            <person name="Tisserat N."/>
            <person name="Buell C.R."/>
        </authorList>
    </citation>
    <scope>NUCLEOTIDE SEQUENCE</scope>
    <source>
        <strain evidence="6">DAOM:BR144</strain>
    </source>
</reference>
<dbReference type="GO" id="GO:0006312">
    <property type="term" value="P:mitotic recombination"/>
    <property type="evidence" value="ECO:0007669"/>
    <property type="project" value="TreeGrafter"/>
</dbReference>
<dbReference type="eggNOG" id="KOG0219">
    <property type="taxonomic scope" value="Eukaryota"/>
</dbReference>
<dbReference type="VEuPathDB" id="FungiDB:PYU1_G006107"/>
<evidence type="ECO:0000256" key="1">
    <source>
        <dbReference type="ARBA" id="ARBA00022741"/>
    </source>
</evidence>